<sequence>MLKVRQAKIGWQGQTAAFLLSQNLFVFGTSTVFFAVLWDIALKTSSGAWMTYVSLATALPAILISLSAGVLADRYNRKWLIVISAVGVTVLTLAVAYVFAFVTQELWLLLVIAVIRSFGNGLENPAANALLPQLVPEKQLTQVNGYNQMLMAAMLVISPLLAGYTLSDLGIFWIFVIDALTAVLAVLCLGIVHVPTPVTNPDQATKQKNGIVAGLRYVGHTPVLLAFMFFTGLAFILIAPSSQLSTLYVNRTFGSEVWHLTFNEWSWTIGAGLGGLFIARHKKFRDQLGLIALGFAGSGIAFAEMGLPQPFMTYLLFMLVSGIFYPLIQAGQTIYLQENVPADKLGRVFSLWAILSTGIYPLAMLGYGPLADRVPIGWIFIVTGLLLIVVAYGFWRRLKHLNGSSNK</sequence>
<dbReference type="InterPro" id="IPR036259">
    <property type="entry name" value="MFS_trans_sf"/>
</dbReference>
<evidence type="ECO:0000313" key="9">
    <source>
        <dbReference type="EMBL" id="EEN80386.1"/>
    </source>
</evidence>
<evidence type="ECO:0000256" key="5">
    <source>
        <dbReference type="ARBA" id="ARBA00022989"/>
    </source>
</evidence>
<evidence type="ECO:0000259" key="8">
    <source>
        <dbReference type="PROSITE" id="PS50850"/>
    </source>
</evidence>
<feature type="transmembrane region" description="Helical" evidence="7">
    <location>
        <begin position="16"/>
        <end position="37"/>
    </location>
</feature>
<keyword evidence="5 7" id="KW-1133">Transmembrane helix</keyword>
<feature type="transmembrane region" description="Helical" evidence="7">
    <location>
        <begin position="215"/>
        <end position="238"/>
    </location>
</feature>
<evidence type="ECO:0000256" key="1">
    <source>
        <dbReference type="ARBA" id="ARBA00004651"/>
    </source>
</evidence>
<evidence type="ECO:0000256" key="6">
    <source>
        <dbReference type="ARBA" id="ARBA00023136"/>
    </source>
</evidence>
<keyword evidence="3" id="KW-1003">Cell membrane</keyword>
<feature type="transmembrane region" description="Helical" evidence="7">
    <location>
        <begin position="170"/>
        <end position="194"/>
    </location>
</feature>
<dbReference type="PANTHER" id="PTHR43266:SF10">
    <property type="entry name" value="BACILYSIN EXPORTER BACE-RELATED"/>
    <property type="match status" value="1"/>
</dbReference>
<dbReference type="Pfam" id="PF07690">
    <property type="entry name" value="MFS_1"/>
    <property type="match status" value="1"/>
</dbReference>
<feature type="transmembrane region" description="Helical" evidence="7">
    <location>
        <begin position="258"/>
        <end position="279"/>
    </location>
</feature>
<dbReference type="SUPFAM" id="SSF103473">
    <property type="entry name" value="MFS general substrate transporter"/>
    <property type="match status" value="1"/>
</dbReference>
<dbReference type="EMBL" id="ACIZ01000062">
    <property type="protein sequence ID" value="EEN80386.1"/>
    <property type="molecule type" value="Genomic_DNA"/>
</dbReference>
<dbReference type="PROSITE" id="PS50850">
    <property type="entry name" value="MFS"/>
    <property type="match status" value="1"/>
</dbReference>
<feature type="transmembrane region" description="Helical" evidence="7">
    <location>
        <begin position="311"/>
        <end position="328"/>
    </location>
</feature>
<dbReference type="CDD" id="cd06173">
    <property type="entry name" value="MFS_MefA_like"/>
    <property type="match status" value="1"/>
</dbReference>
<dbReference type="PANTHER" id="PTHR43266">
    <property type="entry name" value="MACROLIDE-EFFLUX PROTEIN"/>
    <property type="match status" value="1"/>
</dbReference>
<organism evidence="9 10">
    <name type="scientific">Lacticaseibacillus rhamnosus (strain LMS2-1)</name>
    <dbReference type="NCBI Taxonomy" id="525361"/>
    <lineage>
        <taxon>Bacteria</taxon>
        <taxon>Bacillati</taxon>
        <taxon>Bacillota</taxon>
        <taxon>Bacilli</taxon>
        <taxon>Lactobacillales</taxon>
        <taxon>Lactobacillaceae</taxon>
        <taxon>Lacticaseibacillus</taxon>
    </lineage>
</organism>
<evidence type="ECO:0000256" key="4">
    <source>
        <dbReference type="ARBA" id="ARBA00022692"/>
    </source>
</evidence>
<dbReference type="Gene3D" id="1.20.1250.20">
    <property type="entry name" value="MFS general substrate transporter like domains"/>
    <property type="match status" value="1"/>
</dbReference>
<dbReference type="InterPro" id="IPR020846">
    <property type="entry name" value="MFS_dom"/>
</dbReference>
<evidence type="ECO:0000256" key="7">
    <source>
        <dbReference type="SAM" id="Phobius"/>
    </source>
</evidence>
<gene>
    <name evidence="9" type="ORF">HMPREF0539_1483</name>
</gene>
<feature type="transmembrane region" description="Helical" evidence="7">
    <location>
        <begin position="349"/>
        <end position="370"/>
    </location>
</feature>
<protein>
    <submittedName>
        <fullName evidence="9">Transporter, major facilitator family protein</fullName>
    </submittedName>
</protein>
<evidence type="ECO:0000313" key="10">
    <source>
        <dbReference type="Proteomes" id="UP000004525"/>
    </source>
</evidence>
<dbReference type="GO" id="GO:0022857">
    <property type="term" value="F:transmembrane transporter activity"/>
    <property type="evidence" value="ECO:0007669"/>
    <property type="project" value="InterPro"/>
</dbReference>
<feature type="transmembrane region" description="Helical" evidence="7">
    <location>
        <begin position="79"/>
        <end position="100"/>
    </location>
</feature>
<dbReference type="Proteomes" id="UP000004525">
    <property type="component" value="Unassembled WGS sequence"/>
</dbReference>
<comment type="subcellular location">
    <subcellularLocation>
        <location evidence="1">Cell membrane</location>
        <topology evidence="1">Multi-pass membrane protein</topology>
    </subcellularLocation>
</comment>
<feature type="transmembrane region" description="Helical" evidence="7">
    <location>
        <begin position="376"/>
        <end position="395"/>
    </location>
</feature>
<keyword evidence="4 7" id="KW-0812">Transmembrane</keyword>
<evidence type="ECO:0000256" key="2">
    <source>
        <dbReference type="ARBA" id="ARBA00022448"/>
    </source>
</evidence>
<dbReference type="GO" id="GO:0005886">
    <property type="term" value="C:plasma membrane"/>
    <property type="evidence" value="ECO:0007669"/>
    <property type="project" value="UniProtKB-SubCell"/>
</dbReference>
<feature type="transmembrane region" description="Helical" evidence="7">
    <location>
        <begin position="288"/>
        <end position="305"/>
    </location>
</feature>
<dbReference type="AlphaFoldDB" id="C2JX49"/>
<proteinExistence type="predicted"/>
<reference evidence="9" key="1">
    <citation type="submission" date="2009-01" db="EMBL/GenBank/DDBJ databases">
        <authorList>
            <person name="Qin X."/>
            <person name="Bachman B."/>
            <person name="Battles P."/>
            <person name="Bell A."/>
            <person name="Bess C."/>
            <person name="Bickham C."/>
            <person name="Chaboub L."/>
            <person name="Chen D."/>
            <person name="Coyle M."/>
            <person name="Deiros D.R."/>
            <person name="Dinh H."/>
            <person name="Forbes L."/>
            <person name="Fowler G."/>
            <person name="Francisco L."/>
            <person name="Fu Q."/>
            <person name="Gubbala S."/>
            <person name="Hale W."/>
            <person name="Han Y."/>
            <person name="Hemphill L."/>
            <person name="Highlander S.K."/>
            <person name="Hirani K."/>
            <person name="Hogues M."/>
            <person name="Jackson L."/>
            <person name="Jakkamsetti A."/>
            <person name="Javaid M."/>
            <person name="Jiang H."/>
            <person name="Korchina V."/>
            <person name="Kovar C."/>
            <person name="Lara F."/>
            <person name="Lee S."/>
            <person name="Mata R."/>
            <person name="Mathew T."/>
            <person name="Moen C."/>
            <person name="Morales K."/>
            <person name="Munidasa M."/>
            <person name="Nazareth L."/>
            <person name="Ngo R."/>
            <person name="Nguyen L."/>
            <person name="Okwuonu G."/>
            <person name="Ongeri F."/>
            <person name="Patil S."/>
            <person name="Petrosino J."/>
            <person name="Pham C."/>
            <person name="Pham P."/>
            <person name="Pu L.-L."/>
            <person name="Puazo M."/>
            <person name="Raj R."/>
            <person name="Reid J."/>
            <person name="Rouhana J."/>
            <person name="Saada N."/>
            <person name="Shang Y."/>
            <person name="Simmons D."/>
            <person name="Thornton R."/>
            <person name="Warren J."/>
            <person name="Weissenberger G."/>
            <person name="Zhang J."/>
            <person name="Zhang L."/>
            <person name="Zhou C."/>
            <person name="Zhu D."/>
            <person name="Muzny D."/>
            <person name="Worley K."/>
            <person name="Gibbs R."/>
        </authorList>
    </citation>
    <scope>NUCLEOTIDE SEQUENCE [LARGE SCALE GENOMIC DNA]</scope>
    <source>
        <strain evidence="9">LMS2-1</strain>
    </source>
</reference>
<feature type="domain" description="Major facilitator superfamily (MFS) profile" evidence="8">
    <location>
        <begin position="9"/>
        <end position="402"/>
    </location>
</feature>
<evidence type="ECO:0000256" key="3">
    <source>
        <dbReference type="ARBA" id="ARBA00022475"/>
    </source>
</evidence>
<name>C2JX49_LACRM</name>
<dbReference type="HOGENOM" id="CLU_034180_16_0_9"/>
<dbReference type="InterPro" id="IPR011701">
    <property type="entry name" value="MFS"/>
</dbReference>
<keyword evidence="2" id="KW-0813">Transport</keyword>
<keyword evidence="10" id="KW-1185">Reference proteome</keyword>
<keyword evidence="6 7" id="KW-0472">Membrane</keyword>
<comment type="caution">
    <text evidence="9">The sequence shown here is derived from an EMBL/GenBank/DDBJ whole genome shotgun (WGS) entry which is preliminary data.</text>
</comment>
<accession>C2JX49</accession>
<feature type="transmembrane region" description="Helical" evidence="7">
    <location>
        <begin position="49"/>
        <end position="72"/>
    </location>
</feature>